<feature type="domain" description="Aldehyde dehydrogenase" evidence="5">
    <location>
        <begin position="3"/>
        <end position="446"/>
    </location>
</feature>
<evidence type="ECO:0000256" key="2">
    <source>
        <dbReference type="ARBA" id="ARBA00023002"/>
    </source>
</evidence>
<dbReference type="InterPro" id="IPR015590">
    <property type="entry name" value="Aldehyde_DH_dom"/>
</dbReference>
<evidence type="ECO:0000256" key="3">
    <source>
        <dbReference type="PROSITE-ProRule" id="PRU10007"/>
    </source>
</evidence>
<dbReference type="InterPro" id="IPR016162">
    <property type="entry name" value="Ald_DH_N"/>
</dbReference>
<reference evidence="6" key="1">
    <citation type="submission" date="2021-12" db="EMBL/GenBank/DDBJ databases">
        <authorList>
            <person name="Rodrigo-Torres L."/>
            <person name="Arahal R. D."/>
            <person name="Lucena T."/>
        </authorList>
    </citation>
    <scope>NUCLEOTIDE SEQUENCE</scope>
    <source>
        <strain evidence="6">CECT 8267</strain>
    </source>
</reference>
<evidence type="ECO:0000256" key="4">
    <source>
        <dbReference type="RuleBase" id="RU003345"/>
    </source>
</evidence>
<keyword evidence="7" id="KW-1185">Reference proteome</keyword>
<sequence length="451" mass="48585">MTTIKSINPSNGSLVGEVAVTSAAELADIVEKAHRARKQWWQTSLQDRAQCFKNAAPVLIENAEKIGRLISAEMGRPEQQAIGEATMVATALATKVDAVVEALTPHCIEDEQTSTTFHYDPLGVCAAITPWNFPVNMVQWMVLPALMAGNPVIVKPSEHTPLCTQLYLQTLQQFFPQDVLQIVQGGKEQGRMLVNSDVQLIAFTGSRRAGQQILSDAAKDFKRIILELGGKDPLLVLADADIAAAASFAAQNSYYNSGQVCVSSERMYVHESVAAEFERLLIEATADVTVVAGDLQQSTMGPMVADFQRQHVLDQLNTAKAQGAEVLYGEDQHPPGYVMPTVLRVKDTMDIMQEETFGPISCVRHYSDIDEVLEVINASDYGLSAVIFGTDIAAATEVAKAIETGMVGINKGCGGAQGSPWVGAKESGYGYHGGVAGDRQFAQVKIISTPK</sequence>
<name>A0ABM9ADJ5_9GAMM</name>
<dbReference type="SUPFAM" id="SSF53720">
    <property type="entry name" value="ALDH-like"/>
    <property type="match status" value="1"/>
</dbReference>
<comment type="caution">
    <text evidence="6">The sequence shown here is derived from an EMBL/GenBank/DDBJ whole genome shotgun (WGS) entry which is preliminary data.</text>
</comment>
<dbReference type="CDD" id="cd07078">
    <property type="entry name" value="ALDH"/>
    <property type="match status" value="1"/>
</dbReference>
<accession>A0ABM9ADJ5</accession>
<dbReference type="InterPro" id="IPR029510">
    <property type="entry name" value="Ald_DH_CS_GLU"/>
</dbReference>
<dbReference type="InterPro" id="IPR016163">
    <property type="entry name" value="Ald_DH_C"/>
</dbReference>
<evidence type="ECO:0000256" key="1">
    <source>
        <dbReference type="ARBA" id="ARBA00009986"/>
    </source>
</evidence>
<dbReference type="Gene3D" id="3.40.605.10">
    <property type="entry name" value="Aldehyde Dehydrogenase, Chain A, domain 1"/>
    <property type="match status" value="1"/>
</dbReference>
<proteinExistence type="inferred from homology"/>
<dbReference type="PROSITE" id="PS00687">
    <property type="entry name" value="ALDEHYDE_DEHYDR_GLU"/>
    <property type="match status" value="1"/>
</dbReference>
<gene>
    <name evidence="6" type="primary">gabD_3</name>
    <name evidence="6" type="ORF">SIN8267_01383</name>
</gene>
<evidence type="ECO:0000313" key="6">
    <source>
        <dbReference type="EMBL" id="CAH0991281.1"/>
    </source>
</evidence>
<evidence type="ECO:0000313" key="7">
    <source>
        <dbReference type="Proteomes" id="UP000838100"/>
    </source>
</evidence>
<evidence type="ECO:0000259" key="5">
    <source>
        <dbReference type="Pfam" id="PF00171"/>
    </source>
</evidence>
<feature type="active site" evidence="3">
    <location>
        <position position="227"/>
    </location>
</feature>
<dbReference type="PANTHER" id="PTHR43353">
    <property type="entry name" value="SUCCINATE-SEMIALDEHYDE DEHYDROGENASE, MITOCHONDRIAL"/>
    <property type="match status" value="1"/>
</dbReference>
<dbReference type="PANTHER" id="PTHR43353:SF5">
    <property type="entry name" value="SUCCINATE-SEMIALDEHYDE DEHYDROGENASE, MITOCHONDRIAL"/>
    <property type="match status" value="1"/>
</dbReference>
<dbReference type="InterPro" id="IPR016161">
    <property type="entry name" value="Ald_DH/histidinol_DH"/>
</dbReference>
<keyword evidence="2 4" id="KW-0560">Oxidoreductase</keyword>
<dbReference type="Proteomes" id="UP000838100">
    <property type="component" value="Unassembled WGS sequence"/>
</dbReference>
<dbReference type="InterPro" id="IPR050740">
    <property type="entry name" value="Aldehyde_DH_Superfamily"/>
</dbReference>
<dbReference type="GO" id="GO:0036243">
    <property type="term" value="F:succinate-semialdehyde dehydrogenase (NADP+) activity"/>
    <property type="evidence" value="ECO:0007669"/>
    <property type="project" value="UniProtKB-EC"/>
</dbReference>
<dbReference type="EC" id="1.2.1.79" evidence="6"/>
<comment type="similarity">
    <text evidence="1 4">Belongs to the aldehyde dehydrogenase family.</text>
</comment>
<dbReference type="RefSeq" id="WP_237443936.1">
    <property type="nucleotide sequence ID" value="NZ_CAKLPX010000001.1"/>
</dbReference>
<dbReference type="EMBL" id="CAKLPX010000001">
    <property type="protein sequence ID" value="CAH0991281.1"/>
    <property type="molecule type" value="Genomic_DNA"/>
</dbReference>
<dbReference type="Gene3D" id="3.40.309.10">
    <property type="entry name" value="Aldehyde Dehydrogenase, Chain A, domain 2"/>
    <property type="match status" value="1"/>
</dbReference>
<dbReference type="Pfam" id="PF00171">
    <property type="entry name" value="Aldedh"/>
    <property type="match status" value="1"/>
</dbReference>
<protein>
    <submittedName>
        <fullName evidence="6">Succinate-semialdehyde dehydrogenase [NADP(+)]</fullName>
        <ecNumber evidence="6">1.2.1.79</ecNumber>
    </submittedName>
</protein>
<organism evidence="6 7">
    <name type="scientific">Sinobacterium norvegicum</name>
    <dbReference type="NCBI Taxonomy" id="1641715"/>
    <lineage>
        <taxon>Bacteria</taxon>
        <taxon>Pseudomonadati</taxon>
        <taxon>Pseudomonadota</taxon>
        <taxon>Gammaproteobacteria</taxon>
        <taxon>Cellvibrionales</taxon>
        <taxon>Spongiibacteraceae</taxon>
        <taxon>Sinobacterium</taxon>
    </lineage>
</organism>